<dbReference type="AlphaFoldDB" id="A0AAE1CW08"/>
<accession>A0AAE1CW08</accession>
<proteinExistence type="predicted"/>
<reference evidence="1" key="1">
    <citation type="journal article" date="2023" name="G3 (Bethesda)">
        <title>A reference genome for the long-term kleptoplast-retaining sea slug Elysia crispata morphotype clarki.</title>
        <authorList>
            <person name="Eastman K.E."/>
            <person name="Pendleton A.L."/>
            <person name="Shaikh M.A."/>
            <person name="Suttiyut T."/>
            <person name="Ogas R."/>
            <person name="Tomko P."/>
            <person name="Gavelis G."/>
            <person name="Widhalm J.R."/>
            <person name="Wisecaver J.H."/>
        </authorList>
    </citation>
    <scope>NUCLEOTIDE SEQUENCE</scope>
    <source>
        <strain evidence="1">ECLA1</strain>
    </source>
</reference>
<keyword evidence="2" id="KW-1185">Reference proteome</keyword>
<dbReference type="Proteomes" id="UP001283361">
    <property type="component" value="Unassembled WGS sequence"/>
</dbReference>
<evidence type="ECO:0000313" key="2">
    <source>
        <dbReference type="Proteomes" id="UP001283361"/>
    </source>
</evidence>
<dbReference type="EMBL" id="JAWDGP010006558">
    <property type="protein sequence ID" value="KAK3738994.1"/>
    <property type="molecule type" value="Genomic_DNA"/>
</dbReference>
<gene>
    <name evidence="1" type="ORF">RRG08_019452</name>
</gene>
<name>A0AAE1CW08_9GAST</name>
<protein>
    <submittedName>
        <fullName evidence="1">Uncharacterized protein</fullName>
    </submittedName>
</protein>
<evidence type="ECO:0000313" key="1">
    <source>
        <dbReference type="EMBL" id="KAK3738994.1"/>
    </source>
</evidence>
<organism evidence="1 2">
    <name type="scientific">Elysia crispata</name>
    <name type="common">lettuce slug</name>
    <dbReference type="NCBI Taxonomy" id="231223"/>
    <lineage>
        <taxon>Eukaryota</taxon>
        <taxon>Metazoa</taxon>
        <taxon>Spiralia</taxon>
        <taxon>Lophotrochozoa</taxon>
        <taxon>Mollusca</taxon>
        <taxon>Gastropoda</taxon>
        <taxon>Heterobranchia</taxon>
        <taxon>Euthyneura</taxon>
        <taxon>Panpulmonata</taxon>
        <taxon>Sacoglossa</taxon>
        <taxon>Placobranchoidea</taxon>
        <taxon>Plakobranchidae</taxon>
        <taxon>Elysia</taxon>
    </lineage>
</organism>
<comment type="caution">
    <text evidence="1">The sequence shown here is derived from an EMBL/GenBank/DDBJ whole genome shotgun (WGS) entry which is preliminary data.</text>
</comment>
<sequence>MRVCRVLTKSGAAQLGARDSSAGSDQEQGRERLAPLGIQRSGWLLLRVALSGAAVNTSRSSGVERGLTFSIPYRDLTVTQSHDIVVFGLMVGHALNLY</sequence>